<keyword evidence="5" id="KW-1185">Reference proteome</keyword>
<dbReference type="Proteomes" id="UP000244173">
    <property type="component" value="Chromosome"/>
</dbReference>
<feature type="domain" description="N-acetyltransferase" evidence="3">
    <location>
        <begin position="1"/>
        <end position="157"/>
    </location>
</feature>
<dbReference type="InterPro" id="IPR051635">
    <property type="entry name" value="SNAT-like"/>
</dbReference>
<dbReference type="InterPro" id="IPR000182">
    <property type="entry name" value="GNAT_dom"/>
</dbReference>
<dbReference type="Pfam" id="PF00583">
    <property type="entry name" value="Acetyltransf_1"/>
    <property type="match status" value="1"/>
</dbReference>
<evidence type="ECO:0000256" key="2">
    <source>
        <dbReference type="ARBA" id="ARBA00023315"/>
    </source>
</evidence>
<dbReference type="InterPro" id="IPR016181">
    <property type="entry name" value="Acyl_CoA_acyltransferase"/>
</dbReference>
<reference evidence="4 5" key="1">
    <citation type="submission" date="2018-04" db="EMBL/GenBank/DDBJ databases">
        <title>Denitrifier Microvirgula.</title>
        <authorList>
            <person name="Anderson E."/>
            <person name="Jang J."/>
            <person name="Ishii S."/>
        </authorList>
    </citation>
    <scope>NUCLEOTIDE SEQUENCE [LARGE SCALE GENOMIC DNA]</scope>
    <source>
        <strain evidence="4 5">BE2.4</strain>
    </source>
</reference>
<sequence length="158" mass="18040">MRQVEARDLDRCYRIETESYEGDEAATRDKIRIRIETFPQAFLVAEMDGEVAGFINAGAADVVEMEDEAFKELVGHDPDGAHLVILSVVVHPDWQGRGLAGALMRAFVERARQWRKTSIQLMCRERHVPLYEKLGYAYVRPSPSLHGGMVWHEMQLLL</sequence>
<evidence type="ECO:0000313" key="5">
    <source>
        <dbReference type="Proteomes" id="UP000244173"/>
    </source>
</evidence>
<gene>
    <name evidence="4" type="ORF">DAI18_11370</name>
</gene>
<dbReference type="PROSITE" id="PS51186">
    <property type="entry name" value="GNAT"/>
    <property type="match status" value="1"/>
</dbReference>
<dbReference type="PANTHER" id="PTHR10908">
    <property type="entry name" value="SEROTONIN N-ACETYLTRANSFERASE"/>
    <property type="match status" value="1"/>
</dbReference>
<proteinExistence type="predicted"/>
<protein>
    <submittedName>
        <fullName evidence="4">GNAT family N-acetyltransferase</fullName>
    </submittedName>
</protein>
<organism evidence="4 5">
    <name type="scientific">Microvirgula aerodenitrificans</name>
    <dbReference type="NCBI Taxonomy" id="57480"/>
    <lineage>
        <taxon>Bacteria</taxon>
        <taxon>Pseudomonadati</taxon>
        <taxon>Pseudomonadota</taxon>
        <taxon>Betaproteobacteria</taxon>
        <taxon>Neisseriales</taxon>
        <taxon>Aquaspirillaceae</taxon>
        <taxon>Microvirgula</taxon>
    </lineage>
</organism>
<dbReference type="Gene3D" id="3.40.630.30">
    <property type="match status" value="1"/>
</dbReference>
<evidence type="ECO:0000313" key="4">
    <source>
        <dbReference type="EMBL" id="AVY96070.1"/>
    </source>
</evidence>
<dbReference type="KEGG" id="maer:DAI18_11370"/>
<accession>A0A2S0PFA4</accession>
<dbReference type="EMBL" id="CP028519">
    <property type="protein sequence ID" value="AVY96070.1"/>
    <property type="molecule type" value="Genomic_DNA"/>
</dbReference>
<keyword evidence="1 4" id="KW-0808">Transferase</keyword>
<dbReference type="OrthoDB" id="9800962at2"/>
<dbReference type="SUPFAM" id="SSF55729">
    <property type="entry name" value="Acyl-CoA N-acyltransferases (Nat)"/>
    <property type="match status" value="1"/>
</dbReference>
<evidence type="ECO:0000259" key="3">
    <source>
        <dbReference type="PROSITE" id="PS51186"/>
    </source>
</evidence>
<dbReference type="GO" id="GO:0008080">
    <property type="term" value="F:N-acetyltransferase activity"/>
    <property type="evidence" value="ECO:0007669"/>
    <property type="project" value="UniProtKB-ARBA"/>
</dbReference>
<dbReference type="STRING" id="1122240.GCA_000620105_00306"/>
<keyword evidence="2" id="KW-0012">Acyltransferase</keyword>
<dbReference type="AlphaFoldDB" id="A0A2S0PFA4"/>
<dbReference type="PANTHER" id="PTHR10908:SF0">
    <property type="entry name" value="SEROTONIN N-ACETYLTRANSFERASE"/>
    <property type="match status" value="1"/>
</dbReference>
<evidence type="ECO:0000256" key="1">
    <source>
        <dbReference type="ARBA" id="ARBA00022679"/>
    </source>
</evidence>
<dbReference type="CDD" id="cd04301">
    <property type="entry name" value="NAT_SF"/>
    <property type="match status" value="1"/>
</dbReference>
<name>A0A2S0PFA4_9NEIS</name>